<evidence type="ECO:0000313" key="2">
    <source>
        <dbReference type="Proteomes" id="UP001054945"/>
    </source>
</evidence>
<dbReference type="EMBL" id="BPLR01003674">
    <property type="protein sequence ID" value="GIX87343.1"/>
    <property type="molecule type" value="Genomic_DNA"/>
</dbReference>
<comment type="caution">
    <text evidence="1">The sequence shown here is derived from an EMBL/GenBank/DDBJ whole genome shotgun (WGS) entry which is preliminary data.</text>
</comment>
<dbReference type="Proteomes" id="UP001054945">
    <property type="component" value="Unassembled WGS sequence"/>
</dbReference>
<name>A0AAV4NRN4_CAEEX</name>
<gene>
    <name evidence="1" type="ORF">CEXT_376691</name>
</gene>
<protein>
    <submittedName>
        <fullName evidence="1">Uncharacterized protein</fullName>
    </submittedName>
</protein>
<evidence type="ECO:0000313" key="1">
    <source>
        <dbReference type="EMBL" id="GIX87343.1"/>
    </source>
</evidence>
<proteinExistence type="predicted"/>
<accession>A0AAV4NRN4</accession>
<keyword evidence="2" id="KW-1185">Reference proteome</keyword>
<dbReference type="AlphaFoldDB" id="A0AAV4NRN4"/>
<organism evidence="1 2">
    <name type="scientific">Caerostris extrusa</name>
    <name type="common">Bark spider</name>
    <name type="synonym">Caerostris bankana</name>
    <dbReference type="NCBI Taxonomy" id="172846"/>
    <lineage>
        <taxon>Eukaryota</taxon>
        <taxon>Metazoa</taxon>
        <taxon>Ecdysozoa</taxon>
        <taxon>Arthropoda</taxon>
        <taxon>Chelicerata</taxon>
        <taxon>Arachnida</taxon>
        <taxon>Araneae</taxon>
        <taxon>Araneomorphae</taxon>
        <taxon>Entelegynae</taxon>
        <taxon>Araneoidea</taxon>
        <taxon>Araneidae</taxon>
        <taxon>Caerostris</taxon>
    </lineage>
</organism>
<reference evidence="1 2" key="1">
    <citation type="submission" date="2021-06" db="EMBL/GenBank/DDBJ databases">
        <title>Caerostris extrusa draft genome.</title>
        <authorList>
            <person name="Kono N."/>
            <person name="Arakawa K."/>
        </authorList>
    </citation>
    <scope>NUCLEOTIDE SEQUENCE [LARGE SCALE GENOMIC DNA]</scope>
</reference>
<sequence>MLIIGIVIHKVLDYDWNNLLVIWKHWILTTNKCLSTTMKFIFVIFDLKIFGDIRRKLINRFVTVKVKILVCGWESRSLILDAIIDSWRSYVALKRLVADQVIFVLVDSSPYWWKIMNCFGWNFCNLIMQ</sequence>